<dbReference type="STRING" id="2200.GCA_001571405_00027"/>
<dbReference type="AlphaFoldDB" id="A0A1G8YY70"/>
<proteinExistence type="predicted"/>
<dbReference type="RefSeq" id="WP_161937556.1">
    <property type="nucleotide sequence ID" value="NZ_BCNX01000003.1"/>
</dbReference>
<dbReference type="OrthoDB" id="112054at2157"/>
<sequence>MSKEGKGKVIQLSERARTRYVTIPADVAGDDRFPFETGEEVTVRIEEDKRRVVVEKVE</sequence>
<gene>
    <name evidence="1" type="ORF">SAMN04488571_103268</name>
</gene>
<keyword evidence="2" id="KW-1185">Reference proteome</keyword>
<dbReference type="Proteomes" id="UP000326500">
    <property type="component" value="Unassembled WGS sequence"/>
</dbReference>
<evidence type="ECO:0008006" key="3">
    <source>
        <dbReference type="Google" id="ProtNLM"/>
    </source>
</evidence>
<accession>A0A1G8YY70</accession>
<organism evidence="1 2">
    <name type="scientific">Methanoculleus thermophilus</name>
    <dbReference type="NCBI Taxonomy" id="2200"/>
    <lineage>
        <taxon>Archaea</taxon>
        <taxon>Methanobacteriati</taxon>
        <taxon>Methanobacteriota</taxon>
        <taxon>Stenosarchaea group</taxon>
        <taxon>Methanomicrobia</taxon>
        <taxon>Methanomicrobiales</taxon>
        <taxon>Methanomicrobiaceae</taxon>
        <taxon>Methanoculleus</taxon>
    </lineage>
</organism>
<protein>
    <recommendedName>
        <fullName evidence="3">Antidote-toxin recognition MazE, antitoxin</fullName>
    </recommendedName>
</protein>
<dbReference type="EMBL" id="FNFT01000003">
    <property type="protein sequence ID" value="SDK07768.1"/>
    <property type="molecule type" value="Genomic_DNA"/>
</dbReference>
<reference evidence="1 2" key="1">
    <citation type="submission" date="2016-10" db="EMBL/GenBank/DDBJ databases">
        <authorList>
            <person name="Varghese N."/>
            <person name="Submissions S."/>
        </authorList>
    </citation>
    <scope>NUCLEOTIDE SEQUENCE [LARGE SCALE GENOMIC DNA]</scope>
    <source>
        <strain evidence="1 2">DSM 2373</strain>
    </source>
</reference>
<evidence type="ECO:0000313" key="1">
    <source>
        <dbReference type="EMBL" id="SDK07768.1"/>
    </source>
</evidence>
<name>A0A1G8YY70_9EURY</name>
<evidence type="ECO:0000313" key="2">
    <source>
        <dbReference type="Proteomes" id="UP000326500"/>
    </source>
</evidence>